<dbReference type="PANTHER" id="PTHR24406">
    <property type="entry name" value="TRANSCRIPTIONAL REPRESSOR CTCFL-RELATED"/>
    <property type="match status" value="1"/>
</dbReference>
<proteinExistence type="predicted"/>
<dbReference type="GO" id="GO:0005694">
    <property type="term" value="C:chromosome"/>
    <property type="evidence" value="ECO:0007669"/>
    <property type="project" value="UniProtKB-ARBA"/>
</dbReference>
<dbReference type="Pfam" id="PF00096">
    <property type="entry name" value="zf-C2H2"/>
    <property type="match status" value="4"/>
</dbReference>
<feature type="domain" description="C2H2-type" evidence="8">
    <location>
        <begin position="232"/>
        <end position="259"/>
    </location>
</feature>
<dbReference type="FunFam" id="3.30.160.60:FF:002343">
    <property type="entry name" value="Zinc finger protein 33A"/>
    <property type="match status" value="1"/>
</dbReference>
<dbReference type="InterPro" id="IPR036236">
    <property type="entry name" value="Znf_C2H2_sf"/>
</dbReference>
<feature type="domain" description="C2H2-type" evidence="8">
    <location>
        <begin position="100"/>
        <end position="128"/>
    </location>
</feature>
<name>A0AAU9TFK3_EUPED</name>
<dbReference type="Proteomes" id="UP001153954">
    <property type="component" value="Unassembled WGS sequence"/>
</dbReference>
<keyword evidence="3" id="KW-0677">Repeat</keyword>
<dbReference type="PROSITE" id="PS00028">
    <property type="entry name" value="ZINC_FINGER_C2H2_1"/>
    <property type="match status" value="9"/>
</dbReference>
<dbReference type="InterPro" id="IPR050888">
    <property type="entry name" value="ZnF_C2H2-type_TF"/>
</dbReference>
<protein>
    <recommendedName>
        <fullName evidence="8">C2H2-type domain-containing protein</fullName>
    </recommendedName>
</protein>
<keyword evidence="5" id="KW-0862">Zinc</keyword>
<feature type="domain" description="C2H2-type" evidence="8">
    <location>
        <begin position="162"/>
        <end position="190"/>
    </location>
</feature>
<accession>A0AAU9TFK3</accession>
<keyword evidence="4 7" id="KW-0863">Zinc-finger</keyword>
<dbReference type="GO" id="GO:0043565">
    <property type="term" value="F:sequence-specific DNA binding"/>
    <property type="evidence" value="ECO:0007669"/>
    <property type="project" value="UniProtKB-ARBA"/>
</dbReference>
<dbReference type="Gene3D" id="3.30.160.60">
    <property type="entry name" value="Classic Zinc Finger"/>
    <property type="match status" value="8"/>
</dbReference>
<dbReference type="FunFam" id="3.30.160.60:FF:000352">
    <property type="entry name" value="zinc finger protein 3 homolog"/>
    <property type="match status" value="1"/>
</dbReference>
<feature type="domain" description="C2H2-type" evidence="8">
    <location>
        <begin position="316"/>
        <end position="339"/>
    </location>
</feature>
<dbReference type="FunFam" id="3.30.160.60:FF:001732">
    <property type="entry name" value="Zgc:162936"/>
    <property type="match status" value="1"/>
</dbReference>
<feature type="domain" description="C2H2-type" evidence="8">
    <location>
        <begin position="260"/>
        <end position="287"/>
    </location>
</feature>
<evidence type="ECO:0000256" key="6">
    <source>
        <dbReference type="ARBA" id="ARBA00023242"/>
    </source>
</evidence>
<evidence type="ECO:0000256" key="5">
    <source>
        <dbReference type="ARBA" id="ARBA00022833"/>
    </source>
</evidence>
<dbReference type="SUPFAM" id="SSF57667">
    <property type="entry name" value="beta-beta-alpha zinc fingers"/>
    <property type="match status" value="5"/>
</dbReference>
<organism evidence="9 10">
    <name type="scientific">Euphydryas editha</name>
    <name type="common">Edith's checkerspot</name>
    <dbReference type="NCBI Taxonomy" id="104508"/>
    <lineage>
        <taxon>Eukaryota</taxon>
        <taxon>Metazoa</taxon>
        <taxon>Ecdysozoa</taxon>
        <taxon>Arthropoda</taxon>
        <taxon>Hexapoda</taxon>
        <taxon>Insecta</taxon>
        <taxon>Pterygota</taxon>
        <taxon>Neoptera</taxon>
        <taxon>Endopterygota</taxon>
        <taxon>Lepidoptera</taxon>
        <taxon>Glossata</taxon>
        <taxon>Ditrysia</taxon>
        <taxon>Papilionoidea</taxon>
        <taxon>Nymphalidae</taxon>
        <taxon>Nymphalinae</taxon>
        <taxon>Euphydryas</taxon>
    </lineage>
</organism>
<reference evidence="9" key="1">
    <citation type="submission" date="2022-03" db="EMBL/GenBank/DDBJ databases">
        <authorList>
            <person name="Tunstrom K."/>
        </authorList>
    </citation>
    <scope>NUCLEOTIDE SEQUENCE</scope>
</reference>
<sequence>MASTFKNHMIKHEPERGQHVCEVCKSRWTCARSLRAHVLNTHEKKYVCKLCEYVSRNIHRAKEHLKWHKGYMFECKICGALFAKSTSHLTHIRLQHPSKNACELCGESFIGEHGLKMHKKKVHNTETFTAQCDHCSTKFQSMKALKRHFKLSKNQICDGSLMPCRYCGEGYETDEQLKQHLKDNHEDEDLYCEECARSFKNARSLSVHRERVHLGVKRAVRRRMPRRPHDSAVCEVCGLKCMSRATLMYHQRTHTGEKPYHCTQCPKKFSIMQLLQIHIRTHTGERPFKCQNCPKAFKHKAALNRHDRVHTGVKPYSCPHCGKSFTQSNSMKYHIKTVHLKMPAPYRNRRNKIDAQ</sequence>
<gene>
    <name evidence="9" type="ORF">EEDITHA_LOCUS227</name>
</gene>
<dbReference type="EMBL" id="CAKOGL010000001">
    <property type="protein sequence ID" value="CAH2083568.1"/>
    <property type="molecule type" value="Genomic_DNA"/>
</dbReference>
<dbReference type="InterPro" id="IPR013087">
    <property type="entry name" value="Znf_C2H2_type"/>
</dbReference>
<dbReference type="PROSITE" id="PS50157">
    <property type="entry name" value="ZINC_FINGER_C2H2_2"/>
    <property type="match status" value="8"/>
</dbReference>
<dbReference type="SMART" id="SM00355">
    <property type="entry name" value="ZnF_C2H2"/>
    <property type="match status" value="11"/>
</dbReference>
<feature type="domain" description="C2H2-type" evidence="8">
    <location>
        <begin position="288"/>
        <end position="315"/>
    </location>
</feature>
<evidence type="ECO:0000313" key="10">
    <source>
        <dbReference type="Proteomes" id="UP001153954"/>
    </source>
</evidence>
<evidence type="ECO:0000256" key="1">
    <source>
        <dbReference type="ARBA" id="ARBA00004123"/>
    </source>
</evidence>
<feature type="domain" description="C2H2-type" evidence="8">
    <location>
        <begin position="190"/>
        <end position="218"/>
    </location>
</feature>
<keyword evidence="2" id="KW-0479">Metal-binding</keyword>
<evidence type="ECO:0000256" key="7">
    <source>
        <dbReference type="PROSITE-ProRule" id="PRU00042"/>
    </source>
</evidence>
<dbReference type="GO" id="GO:0005634">
    <property type="term" value="C:nucleus"/>
    <property type="evidence" value="ECO:0007669"/>
    <property type="project" value="UniProtKB-SubCell"/>
</dbReference>
<keyword evidence="6" id="KW-0539">Nucleus</keyword>
<feature type="domain" description="C2H2-type" evidence="8">
    <location>
        <begin position="73"/>
        <end position="101"/>
    </location>
</feature>
<comment type="subcellular location">
    <subcellularLocation>
        <location evidence="1">Nucleus</location>
    </subcellularLocation>
</comment>
<comment type="caution">
    <text evidence="9">The sequence shown here is derived from an EMBL/GenBank/DDBJ whole genome shotgun (WGS) entry which is preliminary data.</text>
</comment>
<evidence type="ECO:0000259" key="8">
    <source>
        <dbReference type="PROSITE" id="PS50157"/>
    </source>
</evidence>
<evidence type="ECO:0000313" key="9">
    <source>
        <dbReference type="EMBL" id="CAH2083568.1"/>
    </source>
</evidence>
<dbReference type="AlphaFoldDB" id="A0AAU9TFK3"/>
<dbReference type="GO" id="GO:0045893">
    <property type="term" value="P:positive regulation of DNA-templated transcription"/>
    <property type="evidence" value="ECO:0007669"/>
    <property type="project" value="UniProtKB-ARBA"/>
</dbReference>
<evidence type="ECO:0000256" key="3">
    <source>
        <dbReference type="ARBA" id="ARBA00022737"/>
    </source>
</evidence>
<evidence type="ECO:0000256" key="2">
    <source>
        <dbReference type="ARBA" id="ARBA00022723"/>
    </source>
</evidence>
<dbReference type="GO" id="GO:0008270">
    <property type="term" value="F:zinc ion binding"/>
    <property type="evidence" value="ECO:0007669"/>
    <property type="project" value="UniProtKB-KW"/>
</dbReference>
<keyword evidence="10" id="KW-1185">Reference proteome</keyword>
<evidence type="ECO:0000256" key="4">
    <source>
        <dbReference type="ARBA" id="ARBA00022771"/>
    </source>
</evidence>